<dbReference type="EMBL" id="LNIX01000004">
    <property type="protein sequence ID" value="OXA56347.1"/>
    <property type="molecule type" value="Genomic_DNA"/>
</dbReference>
<accession>A0A226EGS5</accession>
<dbReference type="InterPro" id="IPR007007">
    <property type="entry name" value="Ninjurin"/>
</dbReference>
<evidence type="ECO:0000256" key="4">
    <source>
        <dbReference type="ARBA" id="ARBA00022889"/>
    </source>
</evidence>
<evidence type="ECO:0000313" key="8">
    <source>
        <dbReference type="EMBL" id="OXA56347.1"/>
    </source>
</evidence>
<evidence type="ECO:0000256" key="7">
    <source>
        <dbReference type="SAM" id="Phobius"/>
    </source>
</evidence>
<dbReference type="Pfam" id="PF04923">
    <property type="entry name" value="Ninjurin"/>
    <property type="match status" value="1"/>
</dbReference>
<keyword evidence="3 7" id="KW-0812">Transmembrane</keyword>
<protein>
    <submittedName>
        <fullName evidence="8">Ninjurin-1</fullName>
    </submittedName>
</protein>
<gene>
    <name evidence="8" type="ORF">Fcan01_09200</name>
</gene>
<dbReference type="GO" id="GO:0007155">
    <property type="term" value="P:cell adhesion"/>
    <property type="evidence" value="ECO:0007669"/>
    <property type="project" value="UniProtKB-KW"/>
</dbReference>
<evidence type="ECO:0000256" key="3">
    <source>
        <dbReference type="ARBA" id="ARBA00022692"/>
    </source>
</evidence>
<comment type="subcellular location">
    <subcellularLocation>
        <location evidence="1">Membrane</location>
        <topology evidence="1">Multi-pass membrane protein</topology>
    </subcellularLocation>
</comment>
<evidence type="ECO:0000256" key="2">
    <source>
        <dbReference type="ARBA" id="ARBA00008141"/>
    </source>
</evidence>
<dbReference type="OrthoDB" id="6114058at2759"/>
<comment type="similarity">
    <text evidence="2">Belongs to the ninjurin family.</text>
</comment>
<evidence type="ECO:0000313" key="9">
    <source>
        <dbReference type="Proteomes" id="UP000198287"/>
    </source>
</evidence>
<keyword evidence="9" id="KW-1185">Reference proteome</keyword>
<keyword evidence="4" id="KW-0130">Cell adhesion</keyword>
<comment type="caution">
    <text evidence="8">The sequence shown here is derived from an EMBL/GenBank/DDBJ whole genome shotgun (WGS) entry which is preliminary data.</text>
</comment>
<feature type="transmembrane region" description="Helical" evidence="7">
    <location>
        <begin position="72"/>
        <end position="98"/>
    </location>
</feature>
<sequence length="142" mass="15500">MESNKVHDVTMTSGDVEEENDGVLKDAVLGFLGSFNSYATKKTAGQGLLDFALLAANISKLQDLFRRKRRDAVFYVLTTIICVSIALQLIVGVMMAVIGKMNLKTEENRKKANFLNNVITVLLSVITFVNIIISVTDVSAGD</sequence>
<dbReference type="GO" id="GO:0042246">
    <property type="term" value="P:tissue regeneration"/>
    <property type="evidence" value="ECO:0007669"/>
    <property type="project" value="InterPro"/>
</dbReference>
<feature type="transmembrane region" description="Helical" evidence="7">
    <location>
        <begin position="118"/>
        <end position="140"/>
    </location>
</feature>
<dbReference type="Proteomes" id="UP000198287">
    <property type="component" value="Unassembled WGS sequence"/>
</dbReference>
<dbReference type="PANTHER" id="PTHR12316:SF17">
    <property type="entry name" value="NINJURIN C, ISOFORM D"/>
    <property type="match status" value="1"/>
</dbReference>
<name>A0A226EGS5_FOLCA</name>
<evidence type="ECO:0000256" key="6">
    <source>
        <dbReference type="ARBA" id="ARBA00023136"/>
    </source>
</evidence>
<keyword evidence="6 7" id="KW-0472">Membrane</keyword>
<organism evidence="8 9">
    <name type="scientific">Folsomia candida</name>
    <name type="common">Springtail</name>
    <dbReference type="NCBI Taxonomy" id="158441"/>
    <lineage>
        <taxon>Eukaryota</taxon>
        <taxon>Metazoa</taxon>
        <taxon>Ecdysozoa</taxon>
        <taxon>Arthropoda</taxon>
        <taxon>Hexapoda</taxon>
        <taxon>Collembola</taxon>
        <taxon>Entomobryomorpha</taxon>
        <taxon>Isotomoidea</taxon>
        <taxon>Isotomidae</taxon>
        <taxon>Proisotominae</taxon>
        <taxon>Folsomia</taxon>
    </lineage>
</organism>
<keyword evidence="5 7" id="KW-1133">Transmembrane helix</keyword>
<dbReference type="GO" id="GO:0016020">
    <property type="term" value="C:membrane"/>
    <property type="evidence" value="ECO:0007669"/>
    <property type="project" value="UniProtKB-SubCell"/>
</dbReference>
<evidence type="ECO:0000256" key="5">
    <source>
        <dbReference type="ARBA" id="ARBA00022989"/>
    </source>
</evidence>
<evidence type="ECO:0000256" key="1">
    <source>
        <dbReference type="ARBA" id="ARBA00004141"/>
    </source>
</evidence>
<proteinExistence type="inferred from homology"/>
<dbReference type="OMA" id="PNFYGRR"/>
<dbReference type="PANTHER" id="PTHR12316">
    <property type="entry name" value="NINJURIN-RELATED"/>
    <property type="match status" value="1"/>
</dbReference>
<reference evidence="8 9" key="1">
    <citation type="submission" date="2015-12" db="EMBL/GenBank/DDBJ databases">
        <title>The genome of Folsomia candida.</title>
        <authorList>
            <person name="Faddeeva A."/>
            <person name="Derks M.F."/>
            <person name="Anvar Y."/>
            <person name="Smit S."/>
            <person name="Van Straalen N."/>
            <person name="Roelofs D."/>
        </authorList>
    </citation>
    <scope>NUCLEOTIDE SEQUENCE [LARGE SCALE GENOMIC DNA]</scope>
    <source>
        <strain evidence="8 9">VU population</strain>
        <tissue evidence="8">Whole body</tissue>
    </source>
</reference>
<dbReference type="AlphaFoldDB" id="A0A226EGS5"/>